<dbReference type="EMBL" id="NRSG01000677">
    <property type="protein sequence ID" value="MBK1662676.1"/>
    <property type="molecule type" value="Genomic_DNA"/>
</dbReference>
<dbReference type="Gene3D" id="3.30.450.40">
    <property type="match status" value="1"/>
</dbReference>
<dbReference type="SUPFAM" id="SSF55781">
    <property type="entry name" value="GAF domain-like"/>
    <property type="match status" value="1"/>
</dbReference>
<dbReference type="Proteomes" id="UP000697995">
    <property type="component" value="Unassembled WGS sequence"/>
</dbReference>
<evidence type="ECO:0000313" key="3">
    <source>
        <dbReference type="Proteomes" id="UP000697995"/>
    </source>
</evidence>
<gene>
    <name evidence="2" type="ORF">CKO45_31370</name>
</gene>
<keyword evidence="3" id="KW-1185">Reference proteome</keyword>
<organism evidence="2 3">
    <name type="scientific">Paracraurococcus ruber</name>
    <dbReference type="NCBI Taxonomy" id="77675"/>
    <lineage>
        <taxon>Bacteria</taxon>
        <taxon>Pseudomonadati</taxon>
        <taxon>Pseudomonadota</taxon>
        <taxon>Alphaproteobacteria</taxon>
        <taxon>Acetobacterales</taxon>
        <taxon>Roseomonadaceae</taxon>
        <taxon>Paracraurococcus</taxon>
    </lineage>
</organism>
<protein>
    <submittedName>
        <fullName evidence="2">GAF domain-containing protein</fullName>
    </submittedName>
</protein>
<sequence>DPAPHLAAAAAATARPGQPAALFDALDQAMGGAIGHILFTILVADRSAGFNQRCYTNMPEAYPVGGRKPIVDTPWFRRVLDEGQPYIGRTAEDIREVFFDHDLIRSLGCDSVLNLPVRWNGTSIGTINLLHRDGYYTEADIPTGQQFAALAVPAVLHVIRS</sequence>
<dbReference type="InterPro" id="IPR029016">
    <property type="entry name" value="GAF-like_dom_sf"/>
</dbReference>
<comment type="caution">
    <text evidence="2">The sequence shown here is derived from an EMBL/GenBank/DDBJ whole genome shotgun (WGS) entry which is preliminary data.</text>
</comment>
<feature type="non-terminal residue" evidence="2">
    <location>
        <position position="1"/>
    </location>
</feature>
<dbReference type="InterPro" id="IPR003018">
    <property type="entry name" value="GAF"/>
</dbReference>
<name>A0ABS1D8A2_9PROT</name>
<evidence type="ECO:0000259" key="1">
    <source>
        <dbReference type="Pfam" id="PF13185"/>
    </source>
</evidence>
<dbReference type="RefSeq" id="WP_200306894.1">
    <property type="nucleotide sequence ID" value="NZ_NRSG01000677.1"/>
</dbReference>
<feature type="domain" description="GAF" evidence="1">
    <location>
        <begin position="23"/>
        <end position="153"/>
    </location>
</feature>
<proteinExistence type="predicted"/>
<evidence type="ECO:0000313" key="2">
    <source>
        <dbReference type="EMBL" id="MBK1662676.1"/>
    </source>
</evidence>
<dbReference type="Pfam" id="PF13185">
    <property type="entry name" value="GAF_2"/>
    <property type="match status" value="1"/>
</dbReference>
<reference evidence="2 3" key="1">
    <citation type="journal article" date="2020" name="Microorganisms">
        <title>Osmotic Adaptation and Compatible Solute Biosynthesis of Phototrophic Bacteria as Revealed from Genome Analyses.</title>
        <authorList>
            <person name="Imhoff J.F."/>
            <person name="Rahn T."/>
            <person name="Kunzel S."/>
            <person name="Keller A."/>
            <person name="Neulinger S.C."/>
        </authorList>
    </citation>
    <scope>NUCLEOTIDE SEQUENCE [LARGE SCALE GENOMIC DNA]</scope>
    <source>
        <strain evidence="2 3">DSM 15382</strain>
    </source>
</reference>
<accession>A0ABS1D8A2</accession>